<dbReference type="InterPro" id="IPR000014">
    <property type="entry name" value="PAS"/>
</dbReference>
<dbReference type="SMART" id="SM00267">
    <property type="entry name" value="GGDEF"/>
    <property type="match status" value="1"/>
</dbReference>
<dbReference type="InterPro" id="IPR000160">
    <property type="entry name" value="GGDEF_dom"/>
</dbReference>
<dbReference type="EC" id="2.7.7.65" evidence="1"/>
<dbReference type="Pfam" id="PF14827">
    <property type="entry name" value="dCache_3"/>
    <property type="match status" value="1"/>
</dbReference>
<dbReference type="PANTHER" id="PTHR45138">
    <property type="entry name" value="REGULATORY COMPONENTS OF SENSORY TRANSDUCTION SYSTEM"/>
    <property type="match status" value="1"/>
</dbReference>
<sequence length="602" mass="69236">MSFKRRIQLFVTFLILLVSSILTVSFLYHEDKIATEKALTSSQNIKTIYDSIRKDLEDFYTHRAYANLRSYGIKEAMMARDTEKLYALTFPRYTTLREENPNLMIMQFHAPDGHSILRMHRKEVFGDDIGARRPMVHLTHDTQTVHTGFEGGIEGIAYRIIVPFVENKQYIGAVEFGVDPDFIINKLVQITKMDTLFMLHESRMAAADSQKYQAGYSGYRFAHLNPLQRPLIEAFVKDNPALNQRIIHHNGKDYDVIPIYLVGNEGKPIGLFLSFNDVTMGYQEKLQIIIQSIVVTFIIIIMLLGIIEYAFARLTKKISYQDKYISTILNSQKNIIIVIDDGEIVYVNTAFFNYLHYRTLEEFTQKHRCICELFETTDSENYLQPKMDGKTWSEYILAHKEIEHKAKITRNGKTSIFTVDVQKIEYENVFRQVVVLSDITNLNNLATVDMLTQVTNRFEFDKMLGHSISVSKRYGRTLSVLLVDIDHFKLINDNFGHLVGDEVLKSFSSLLRQQIRQSDIVARWGGEEFIILLPDTALSSAIIMAEALRQRIEVNPFEAVGNITCSIGVAEFNSVEEADDLLQRADENLYRAKHSGRNRVVA</sequence>
<dbReference type="Gene3D" id="3.30.450.20">
    <property type="entry name" value="PAS domain"/>
    <property type="match status" value="1"/>
</dbReference>
<gene>
    <name evidence="5" type="ordered locus">Sulku_0647</name>
</gene>
<dbReference type="EMBL" id="CP002355">
    <property type="protein sequence ID" value="ADR33313.1"/>
    <property type="molecule type" value="Genomic_DNA"/>
</dbReference>
<accession>E4U0T7</accession>
<dbReference type="AlphaFoldDB" id="E4U0T7"/>
<dbReference type="Gene3D" id="3.30.70.270">
    <property type="match status" value="1"/>
</dbReference>
<evidence type="ECO:0000313" key="6">
    <source>
        <dbReference type="Proteomes" id="UP000008721"/>
    </source>
</evidence>
<keyword evidence="3" id="KW-1133">Transmembrane helix</keyword>
<dbReference type="NCBIfam" id="TIGR00254">
    <property type="entry name" value="GGDEF"/>
    <property type="match status" value="1"/>
</dbReference>
<protein>
    <recommendedName>
        <fullName evidence="1">diguanylate cyclase</fullName>
        <ecNumber evidence="1">2.7.7.65</ecNumber>
    </recommendedName>
</protein>
<dbReference type="SMART" id="SM00091">
    <property type="entry name" value="PAS"/>
    <property type="match status" value="1"/>
</dbReference>
<dbReference type="Pfam" id="PF13188">
    <property type="entry name" value="PAS_8"/>
    <property type="match status" value="1"/>
</dbReference>
<dbReference type="Proteomes" id="UP000008721">
    <property type="component" value="Chromosome"/>
</dbReference>
<proteinExistence type="predicted"/>
<dbReference type="GO" id="GO:0043709">
    <property type="term" value="P:cell adhesion involved in single-species biofilm formation"/>
    <property type="evidence" value="ECO:0007669"/>
    <property type="project" value="TreeGrafter"/>
</dbReference>
<evidence type="ECO:0000256" key="1">
    <source>
        <dbReference type="ARBA" id="ARBA00012528"/>
    </source>
</evidence>
<dbReference type="STRING" id="709032.Sulku_0647"/>
<dbReference type="OrthoDB" id="9772835at2"/>
<dbReference type="Pfam" id="PF00990">
    <property type="entry name" value="GGDEF"/>
    <property type="match status" value="1"/>
</dbReference>
<dbReference type="GO" id="GO:0052621">
    <property type="term" value="F:diguanylate cyclase activity"/>
    <property type="evidence" value="ECO:0007669"/>
    <property type="project" value="UniProtKB-EC"/>
</dbReference>
<feature type="domain" description="GGDEF" evidence="4">
    <location>
        <begin position="476"/>
        <end position="602"/>
    </location>
</feature>
<dbReference type="KEGG" id="sku:Sulku_0647"/>
<dbReference type="FunFam" id="3.30.70.270:FF:000001">
    <property type="entry name" value="Diguanylate cyclase domain protein"/>
    <property type="match status" value="1"/>
</dbReference>
<comment type="catalytic activity">
    <reaction evidence="2">
        <text>2 GTP = 3',3'-c-di-GMP + 2 diphosphate</text>
        <dbReference type="Rhea" id="RHEA:24898"/>
        <dbReference type="ChEBI" id="CHEBI:33019"/>
        <dbReference type="ChEBI" id="CHEBI:37565"/>
        <dbReference type="ChEBI" id="CHEBI:58805"/>
        <dbReference type="EC" id="2.7.7.65"/>
    </reaction>
</comment>
<dbReference type="PANTHER" id="PTHR45138:SF9">
    <property type="entry name" value="DIGUANYLATE CYCLASE DGCM-RELATED"/>
    <property type="match status" value="1"/>
</dbReference>
<keyword evidence="6" id="KW-1185">Reference proteome</keyword>
<evidence type="ECO:0000256" key="3">
    <source>
        <dbReference type="SAM" id="Phobius"/>
    </source>
</evidence>
<evidence type="ECO:0000256" key="2">
    <source>
        <dbReference type="ARBA" id="ARBA00034247"/>
    </source>
</evidence>
<keyword evidence="3" id="KW-0472">Membrane</keyword>
<dbReference type="InterPro" id="IPR050469">
    <property type="entry name" value="Diguanylate_Cyclase"/>
</dbReference>
<dbReference type="PROSITE" id="PS50887">
    <property type="entry name" value="GGDEF"/>
    <property type="match status" value="1"/>
</dbReference>
<dbReference type="GO" id="GO:0005886">
    <property type="term" value="C:plasma membrane"/>
    <property type="evidence" value="ECO:0007669"/>
    <property type="project" value="TreeGrafter"/>
</dbReference>
<evidence type="ECO:0000259" key="4">
    <source>
        <dbReference type="PROSITE" id="PS50887"/>
    </source>
</evidence>
<dbReference type="eggNOG" id="COG3706">
    <property type="taxonomic scope" value="Bacteria"/>
</dbReference>
<dbReference type="InterPro" id="IPR029150">
    <property type="entry name" value="dCache_3"/>
</dbReference>
<organism evidence="5 6">
    <name type="scientific">Sulfuricurvum kujiense (strain ATCC BAA-921 / DSM 16994 / JCM 11577 / YK-1)</name>
    <dbReference type="NCBI Taxonomy" id="709032"/>
    <lineage>
        <taxon>Bacteria</taxon>
        <taxon>Pseudomonadati</taxon>
        <taxon>Campylobacterota</taxon>
        <taxon>Epsilonproteobacteria</taxon>
        <taxon>Campylobacterales</taxon>
        <taxon>Sulfurimonadaceae</taxon>
        <taxon>Sulfuricurvum</taxon>
    </lineage>
</organism>
<name>E4U0T7_SULKY</name>
<reference evidence="5 6" key="1">
    <citation type="journal article" date="2012" name="Stand. Genomic Sci.">
        <title>Complete genome sequence of the sulfur compounds oxidizing chemolithoautotroph Sulfuricurvum kujiense type strain (YK-1(T)).</title>
        <authorList>
            <person name="Han C."/>
            <person name="Kotsyurbenko O."/>
            <person name="Chertkov O."/>
            <person name="Held B."/>
            <person name="Lapidus A."/>
            <person name="Nolan M."/>
            <person name="Lucas S."/>
            <person name="Hammon N."/>
            <person name="Deshpande S."/>
            <person name="Cheng J.F."/>
            <person name="Tapia R."/>
            <person name="Goodwin L.A."/>
            <person name="Pitluck S."/>
            <person name="Liolios K."/>
            <person name="Pagani I."/>
            <person name="Ivanova N."/>
            <person name="Mavromatis K."/>
            <person name="Mikhailova N."/>
            <person name="Pati A."/>
            <person name="Chen A."/>
            <person name="Palaniappan K."/>
            <person name="Land M."/>
            <person name="Hauser L."/>
            <person name="Chang Y.J."/>
            <person name="Jeffries C.D."/>
            <person name="Brambilla E.M."/>
            <person name="Rohde M."/>
            <person name="Spring S."/>
            <person name="Sikorski J."/>
            <person name="Goker M."/>
            <person name="Woyke T."/>
            <person name="Bristow J."/>
            <person name="Eisen J.A."/>
            <person name="Markowitz V."/>
            <person name="Hugenholtz P."/>
            <person name="Kyrpides N.C."/>
            <person name="Klenk H.P."/>
            <person name="Detter J.C."/>
        </authorList>
    </citation>
    <scope>NUCLEOTIDE SEQUENCE [LARGE SCALE GENOMIC DNA]</scope>
    <source>
        <strain evidence="6">ATCC BAA-921 / DSM 16994 / JCM 11577 / YK-1</strain>
    </source>
</reference>
<dbReference type="GO" id="GO:1902201">
    <property type="term" value="P:negative regulation of bacterial-type flagellum-dependent cell motility"/>
    <property type="evidence" value="ECO:0007669"/>
    <property type="project" value="TreeGrafter"/>
</dbReference>
<feature type="transmembrane region" description="Helical" evidence="3">
    <location>
        <begin position="288"/>
        <end position="311"/>
    </location>
</feature>
<dbReference type="InterPro" id="IPR029787">
    <property type="entry name" value="Nucleotide_cyclase"/>
</dbReference>
<dbReference type="CDD" id="cd01949">
    <property type="entry name" value="GGDEF"/>
    <property type="match status" value="1"/>
</dbReference>
<dbReference type="InterPro" id="IPR043128">
    <property type="entry name" value="Rev_trsase/Diguanyl_cyclase"/>
</dbReference>
<dbReference type="SUPFAM" id="SSF55073">
    <property type="entry name" value="Nucleotide cyclase"/>
    <property type="match status" value="1"/>
</dbReference>
<dbReference type="RefSeq" id="WP_013459510.1">
    <property type="nucleotide sequence ID" value="NC_014762.1"/>
</dbReference>
<evidence type="ECO:0000313" key="5">
    <source>
        <dbReference type="EMBL" id="ADR33313.1"/>
    </source>
</evidence>
<dbReference type="HOGENOM" id="CLU_027484_1_0_7"/>
<keyword evidence="3" id="KW-0812">Transmembrane</keyword>